<proteinExistence type="predicted"/>
<keyword evidence="4" id="KW-1133">Transmembrane helix</keyword>
<dbReference type="EMBL" id="PPEK01000008">
    <property type="protein sequence ID" value="PNV67466.1"/>
    <property type="molecule type" value="Genomic_DNA"/>
</dbReference>
<feature type="transmembrane region" description="Helical" evidence="4">
    <location>
        <begin position="202"/>
        <end position="219"/>
    </location>
</feature>
<evidence type="ECO:0000259" key="5">
    <source>
        <dbReference type="PROSITE" id="PS50043"/>
    </source>
</evidence>
<dbReference type="PROSITE" id="PS50043">
    <property type="entry name" value="HTH_LUXR_2"/>
    <property type="match status" value="1"/>
</dbReference>
<keyword evidence="4" id="KW-0812">Transmembrane</keyword>
<keyword evidence="4" id="KW-0472">Membrane</keyword>
<feature type="transmembrane region" description="Helical" evidence="4">
    <location>
        <begin position="252"/>
        <end position="269"/>
    </location>
</feature>
<keyword evidence="7" id="KW-1185">Reference proteome</keyword>
<feature type="transmembrane region" description="Helical" evidence="4">
    <location>
        <begin position="313"/>
        <end position="330"/>
    </location>
</feature>
<dbReference type="PANTHER" id="PTHR44688:SF16">
    <property type="entry name" value="DNA-BINDING TRANSCRIPTIONAL ACTIVATOR DEVR_DOSR"/>
    <property type="match status" value="1"/>
</dbReference>
<dbReference type="GO" id="GO:0003677">
    <property type="term" value="F:DNA binding"/>
    <property type="evidence" value="ECO:0007669"/>
    <property type="project" value="UniProtKB-KW"/>
</dbReference>
<dbReference type="Gene3D" id="1.10.10.10">
    <property type="entry name" value="Winged helix-like DNA-binding domain superfamily/Winged helix DNA-binding domain"/>
    <property type="match status" value="1"/>
</dbReference>
<evidence type="ECO:0000256" key="4">
    <source>
        <dbReference type="SAM" id="Phobius"/>
    </source>
</evidence>
<keyword evidence="3" id="KW-0804">Transcription</keyword>
<keyword evidence="1" id="KW-0805">Transcription regulation</keyword>
<dbReference type="GO" id="GO:0006355">
    <property type="term" value="P:regulation of DNA-templated transcription"/>
    <property type="evidence" value="ECO:0007669"/>
    <property type="project" value="InterPro"/>
</dbReference>
<feature type="transmembrane region" description="Helical" evidence="4">
    <location>
        <begin position="87"/>
        <end position="108"/>
    </location>
</feature>
<accession>A0A2K2UAX4</accession>
<dbReference type="InterPro" id="IPR016032">
    <property type="entry name" value="Sig_transdc_resp-reg_C-effctor"/>
</dbReference>
<feature type="transmembrane region" description="Helical" evidence="4">
    <location>
        <begin position="370"/>
        <end position="397"/>
    </location>
</feature>
<dbReference type="CDD" id="cd06170">
    <property type="entry name" value="LuxR_C_like"/>
    <property type="match status" value="1"/>
</dbReference>
<feature type="transmembrane region" description="Helical" evidence="4">
    <location>
        <begin position="145"/>
        <end position="164"/>
    </location>
</feature>
<evidence type="ECO:0000313" key="7">
    <source>
        <dbReference type="Proteomes" id="UP000236197"/>
    </source>
</evidence>
<feature type="domain" description="HTH luxR-type" evidence="5">
    <location>
        <begin position="448"/>
        <end position="513"/>
    </location>
</feature>
<dbReference type="InterPro" id="IPR000792">
    <property type="entry name" value="Tscrpt_reg_LuxR_C"/>
</dbReference>
<dbReference type="AlphaFoldDB" id="A0A2K2UAX4"/>
<dbReference type="Proteomes" id="UP000236197">
    <property type="component" value="Unassembled WGS sequence"/>
</dbReference>
<dbReference type="PANTHER" id="PTHR44688">
    <property type="entry name" value="DNA-BINDING TRANSCRIPTIONAL ACTIVATOR DEVR_DOSR"/>
    <property type="match status" value="1"/>
</dbReference>
<evidence type="ECO:0000256" key="2">
    <source>
        <dbReference type="ARBA" id="ARBA00023125"/>
    </source>
</evidence>
<comment type="caution">
    <text evidence="6">The sequence shown here is derived from an EMBL/GenBank/DDBJ whole genome shotgun (WGS) entry which is preliminary data.</text>
</comment>
<feature type="transmembrane region" description="Helical" evidence="4">
    <location>
        <begin position="120"/>
        <end position="139"/>
    </location>
</feature>
<reference evidence="7" key="1">
    <citation type="submission" date="2018-01" db="EMBL/GenBank/DDBJ databases">
        <title>Rubneribacter badeniensis gen. nov., sp. nov., and Colonibacter rubneri, gen. nov., sp. nov., WGS of new members of the Eggerthellaceae.</title>
        <authorList>
            <person name="Danylec N."/>
            <person name="Stoll D.A."/>
            <person name="Doetsch A."/>
            <person name="Kulling S.E."/>
            <person name="Huch M."/>
        </authorList>
    </citation>
    <scope>NUCLEOTIDE SEQUENCE [LARGE SCALE GENOMIC DNA]</scope>
    <source>
        <strain evidence="7">ResAG-96</strain>
    </source>
</reference>
<name>A0A2K2UAX4_9ACTN</name>
<feature type="transmembrane region" description="Helical" evidence="4">
    <location>
        <begin position="281"/>
        <end position="301"/>
    </location>
</feature>
<dbReference type="Pfam" id="PF00196">
    <property type="entry name" value="GerE"/>
    <property type="match status" value="1"/>
</dbReference>
<dbReference type="SMART" id="SM00421">
    <property type="entry name" value="HTH_LUXR"/>
    <property type="match status" value="1"/>
</dbReference>
<feature type="transmembrane region" description="Helical" evidence="4">
    <location>
        <begin position="403"/>
        <end position="422"/>
    </location>
</feature>
<evidence type="ECO:0000313" key="6">
    <source>
        <dbReference type="EMBL" id="PNV67466.1"/>
    </source>
</evidence>
<protein>
    <recommendedName>
        <fullName evidence="5">HTH luxR-type domain-containing protein</fullName>
    </recommendedName>
</protein>
<gene>
    <name evidence="6" type="ORF">C2L71_07610</name>
</gene>
<dbReference type="SUPFAM" id="SSF46894">
    <property type="entry name" value="C-terminal effector domain of the bipartite response regulators"/>
    <property type="match status" value="1"/>
</dbReference>
<feature type="transmembrane region" description="Helical" evidence="4">
    <location>
        <begin position="336"/>
        <end position="358"/>
    </location>
</feature>
<keyword evidence="2" id="KW-0238">DNA-binding</keyword>
<sequence length="513" mass="55577">MGEDTLRAPVGSRSRSAMTAPTLRGRVYLTPAHRRSAKETHMENRKLIVLVGLGYGTFLAVNIAFMWGGLSFAMEADESVRNLSQLFRIGATVAIALAPLTVLAIAVLTDFRRSSRSLRVVFTALLALSMAMFLAASLWCPSASVVFLIVGAVFGITNGMYFLLWGEVLSRLEPRASFAAMLIMGGVSSLSSIALFQIEGFFTPRIAAFALLVPAFLLFEHCANATEALSEKSTVHAPRLGKSPARSTLRPVLVPVLSVAALAFEFNAIREVAASNFNGTLINTLSTAGVLLAAAILGVASFVKKRPPDIDSIYPWVALGLATLLIPTLFLESFYWPVLTALVSIAYTFMEVLLRTILAKIAYTRRDNPFIVFGFGEGMVFSAIGLGTLVGSLVYLSGLSKDVLVAIVLMVCIYLLVFPFVLGKLETKKRLSDFEGAARGNLETRCAALADTNGISPSELKVMVLLAQKLSYAAIAQKLMLSENTVRSHCKSIYRKLAIHSKQELYDLAMRKP</sequence>
<evidence type="ECO:0000256" key="3">
    <source>
        <dbReference type="ARBA" id="ARBA00023163"/>
    </source>
</evidence>
<dbReference type="InterPro" id="IPR036388">
    <property type="entry name" value="WH-like_DNA-bd_sf"/>
</dbReference>
<feature type="transmembrane region" description="Helical" evidence="4">
    <location>
        <begin position="176"/>
        <end position="196"/>
    </location>
</feature>
<organism evidence="6 7">
    <name type="scientific">Enteroscipio rubneri</name>
    <dbReference type="NCBI Taxonomy" id="2070686"/>
    <lineage>
        <taxon>Bacteria</taxon>
        <taxon>Bacillati</taxon>
        <taxon>Actinomycetota</taxon>
        <taxon>Coriobacteriia</taxon>
        <taxon>Eggerthellales</taxon>
        <taxon>Eggerthellaceae</taxon>
        <taxon>Enteroscipio</taxon>
    </lineage>
</organism>
<evidence type="ECO:0000256" key="1">
    <source>
        <dbReference type="ARBA" id="ARBA00023015"/>
    </source>
</evidence>
<feature type="transmembrane region" description="Helical" evidence="4">
    <location>
        <begin position="47"/>
        <end position="67"/>
    </location>
</feature>